<organism evidence="1">
    <name type="scientific">hydrothermal vent metagenome</name>
    <dbReference type="NCBI Taxonomy" id="652676"/>
    <lineage>
        <taxon>unclassified sequences</taxon>
        <taxon>metagenomes</taxon>
        <taxon>ecological metagenomes</taxon>
    </lineage>
</organism>
<feature type="non-terminal residue" evidence="1">
    <location>
        <position position="160"/>
    </location>
</feature>
<reference evidence="1" key="1">
    <citation type="submission" date="2018-06" db="EMBL/GenBank/DDBJ databases">
        <authorList>
            <person name="Zhirakovskaya E."/>
        </authorList>
    </citation>
    <scope>NUCLEOTIDE SEQUENCE</scope>
</reference>
<protein>
    <submittedName>
        <fullName evidence="1">Uncharacterized protein</fullName>
    </submittedName>
</protein>
<evidence type="ECO:0000313" key="1">
    <source>
        <dbReference type="EMBL" id="VAV87143.1"/>
    </source>
</evidence>
<dbReference type="AlphaFoldDB" id="A0A3B0RRG3"/>
<sequence length="160" mass="18047">MGRKIVGAKKVAISLHKSLVDVEKDWFLLQQSGLCTLYQTFEWCKAWQDTAGNARRIEPLIIRGNLSSGEPVFILPFAVVTTMGARALKWYGAAEITYGMGIFDREYLTRNPNFLEALWPEIVDMLGNVDSIQLDNQPGKWDGFDNPLKFLFTSRGANQS</sequence>
<name>A0A3B0RRG3_9ZZZZ</name>
<dbReference type="EMBL" id="UOEC01000023">
    <property type="protein sequence ID" value="VAV87143.1"/>
    <property type="molecule type" value="Genomic_DNA"/>
</dbReference>
<gene>
    <name evidence="1" type="ORF">MNBD_ALPHA08-408</name>
</gene>
<proteinExistence type="predicted"/>
<accession>A0A3B0RRG3</accession>